<accession>A0ABV9LYD6</accession>
<dbReference type="EMBL" id="JBHSGU010000005">
    <property type="protein sequence ID" value="MFC4701154.1"/>
    <property type="molecule type" value="Genomic_DNA"/>
</dbReference>
<feature type="transmembrane region" description="Helical" evidence="1">
    <location>
        <begin position="7"/>
        <end position="28"/>
    </location>
</feature>
<keyword evidence="3" id="KW-1185">Reference proteome</keyword>
<dbReference type="Gene3D" id="3.30.700.10">
    <property type="entry name" value="Glycoprotein, Type 4 Pilin"/>
    <property type="match status" value="1"/>
</dbReference>
<comment type="caution">
    <text evidence="2">The sequence shown here is derived from an EMBL/GenBank/DDBJ whole genome shotgun (WGS) entry which is preliminary data.</text>
</comment>
<evidence type="ECO:0000313" key="3">
    <source>
        <dbReference type="Proteomes" id="UP001595897"/>
    </source>
</evidence>
<sequence length="174" mass="18874">MHASNKGFTLIELVIVIVILSVLAVVAAPRFVDISTDAKVAKLQSISASLKDGSKLMYAEALLNNMAKGRERITLDDGNYAILENGYPVGDWTQGVRHLVNIEWGAFNSDRVCEEAICAYGYQRSIPGKADLTITGYAAVVYLKGYKDRTACLAYYINNEDGSPPIAGTSTDEC</sequence>
<dbReference type="Proteomes" id="UP001595897">
    <property type="component" value="Unassembled WGS sequence"/>
</dbReference>
<dbReference type="RefSeq" id="WP_382409326.1">
    <property type="nucleotide sequence ID" value="NZ_JBHSGU010000005.1"/>
</dbReference>
<dbReference type="Pfam" id="PF07963">
    <property type="entry name" value="N_methyl"/>
    <property type="match status" value="1"/>
</dbReference>
<proteinExistence type="predicted"/>
<name>A0ABV9LYD6_9ALTE</name>
<evidence type="ECO:0000256" key="1">
    <source>
        <dbReference type="SAM" id="Phobius"/>
    </source>
</evidence>
<dbReference type="NCBIfam" id="TIGR02532">
    <property type="entry name" value="IV_pilin_GFxxxE"/>
    <property type="match status" value="1"/>
</dbReference>
<dbReference type="InterPro" id="IPR045584">
    <property type="entry name" value="Pilin-like"/>
</dbReference>
<dbReference type="SUPFAM" id="SSF54523">
    <property type="entry name" value="Pili subunits"/>
    <property type="match status" value="1"/>
</dbReference>
<dbReference type="InterPro" id="IPR012902">
    <property type="entry name" value="N_methyl_site"/>
</dbReference>
<reference evidence="3" key="1">
    <citation type="journal article" date="2019" name="Int. J. Syst. Evol. Microbiol.">
        <title>The Global Catalogue of Microorganisms (GCM) 10K type strain sequencing project: providing services to taxonomists for standard genome sequencing and annotation.</title>
        <authorList>
            <consortium name="The Broad Institute Genomics Platform"/>
            <consortium name="The Broad Institute Genome Sequencing Center for Infectious Disease"/>
            <person name="Wu L."/>
            <person name="Ma J."/>
        </authorList>
    </citation>
    <scope>NUCLEOTIDE SEQUENCE [LARGE SCALE GENOMIC DNA]</scope>
    <source>
        <strain evidence="3">KACC 12507</strain>
    </source>
</reference>
<keyword evidence="1" id="KW-0812">Transmembrane</keyword>
<protein>
    <submittedName>
        <fullName evidence="2">Type II secretion system protein</fullName>
    </submittedName>
</protein>
<gene>
    <name evidence="2" type="ORF">ACFO4O_13350</name>
</gene>
<keyword evidence="1" id="KW-1133">Transmembrane helix</keyword>
<evidence type="ECO:0000313" key="2">
    <source>
        <dbReference type="EMBL" id="MFC4701154.1"/>
    </source>
</evidence>
<dbReference type="PROSITE" id="PS00409">
    <property type="entry name" value="PROKAR_NTER_METHYL"/>
    <property type="match status" value="1"/>
</dbReference>
<keyword evidence="1" id="KW-0472">Membrane</keyword>
<organism evidence="2 3">
    <name type="scientific">Glaciecola siphonariae</name>
    <dbReference type="NCBI Taxonomy" id="521012"/>
    <lineage>
        <taxon>Bacteria</taxon>
        <taxon>Pseudomonadati</taxon>
        <taxon>Pseudomonadota</taxon>
        <taxon>Gammaproteobacteria</taxon>
        <taxon>Alteromonadales</taxon>
        <taxon>Alteromonadaceae</taxon>
        <taxon>Glaciecola</taxon>
    </lineage>
</organism>